<protein>
    <submittedName>
        <fullName evidence="1">Uncharacterized protein</fullName>
    </submittedName>
</protein>
<proteinExistence type="predicted"/>
<reference evidence="1 2" key="1">
    <citation type="submission" date="2016-10" db="EMBL/GenBank/DDBJ databases">
        <authorList>
            <person name="de Groot N.N."/>
        </authorList>
    </citation>
    <scope>NUCLEOTIDE SEQUENCE [LARGE SCALE GENOMIC DNA]</scope>
    <source>
        <strain evidence="1 2">CGMCC 1.10076</strain>
    </source>
</reference>
<gene>
    <name evidence="1" type="ORF">SAMN04487935_3812</name>
</gene>
<dbReference type="Proteomes" id="UP000199580">
    <property type="component" value="Unassembled WGS sequence"/>
</dbReference>
<evidence type="ECO:0000313" key="1">
    <source>
        <dbReference type="EMBL" id="SDK62892.1"/>
    </source>
</evidence>
<keyword evidence="2" id="KW-1185">Reference proteome</keyword>
<sequence length="74" mass="9032">MGSFINYTSHNSRFTQLRGFRSPEIFISRTMFYLGRENSTRFHSQLREAAKRYVRLKKNRHLNQTFHENITFIF</sequence>
<dbReference type="STRING" id="1128970.SAMN04487935_3812"/>
<dbReference type="EMBL" id="FNEZ01000011">
    <property type="protein sequence ID" value="SDK62892.1"/>
    <property type="molecule type" value="Genomic_DNA"/>
</dbReference>
<organism evidence="1 2">
    <name type="scientific">Flavobacterium noncentrifugens</name>
    <dbReference type="NCBI Taxonomy" id="1128970"/>
    <lineage>
        <taxon>Bacteria</taxon>
        <taxon>Pseudomonadati</taxon>
        <taxon>Bacteroidota</taxon>
        <taxon>Flavobacteriia</taxon>
        <taxon>Flavobacteriales</taxon>
        <taxon>Flavobacteriaceae</taxon>
        <taxon>Flavobacterium</taxon>
    </lineage>
</organism>
<evidence type="ECO:0000313" key="2">
    <source>
        <dbReference type="Proteomes" id="UP000199580"/>
    </source>
</evidence>
<name>A0A1G9DGA9_9FLAO</name>
<accession>A0A1G9DGA9</accession>
<dbReference type="AlphaFoldDB" id="A0A1G9DGA9"/>